<dbReference type="GO" id="GO:0004672">
    <property type="term" value="F:protein kinase activity"/>
    <property type="evidence" value="ECO:0007669"/>
    <property type="project" value="InterPro"/>
</dbReference>
<accession>A0A067SNM2</accession>
<feature type="domain" description="Protein kinase" evidence="1">
    <location>
        <begin position="368"/>
        <end position="556"/>
    </location>
</feature>
<dbReference type="InterPro" id="IPR011009">
    <property type="entry name" value="Kinase-like_dom_sf"/>
</dbReference>
<organism evidence="2 3">
    <name type="scientific">Galerina marginata (strain CBS 339.88)</name>
    <dbReference type="NCBI Taxonomy" id="685588"/>
    <lineage>
        <taxon>Eukaryota</taxon>
        <taxon>Fungi</taxon>
        <taxon>Dikarya</taxon>
        <taxon>Basidiomycota</taxon>
        <taxon>Agaricomycotina</taxon>
        <taxon>Agaricomycetes</taxon>
        <taxon>Agaricomycetidae</taxon>
        <taxon>Agaricales</taxon>
        <taxon>Agaricineae</taxon>
        <taxon>Strophariaceae</taxon>
        <taxon>Galerina</taxon>
    </lineage>
</organism>
<proteinExistence type="predicted"/>
<dbReference type="InterPro" id="IPR000719">
    <property type="entry name" value="Prot_kinase_dom"/>
</dbReference>
<evidence type="ECO:0000313" key="3">
    <source>
        <dbReference type="Proteomes" id="UP000027222"/>
    </source>
</evidence>
<dbReference type="EMBL" id="KL142392">
    <property type="protein sequence ID" value="KDR71642.1"/>
    <property type="molecule type" value="Genomic_DNA"/>
</dbReference>
<dbReference type="Gene3D" id="1.10.510.10">
    <property type="entry name" value="Transferase(Phosphotransferase) domain 1"/>
    <property type="match status" value="1"/>
</dbReference>
<dbReference type="HOGENOM" id="CLU_013871_5_1_1"/>
<protein>
    <recommendedName>
        <fullName evidence="1">Protein kinase domain-containing protein</fullName>
    </recommendedName>
</protein>
<sequence>MMTSSFSRQAFLSLEVNTQQADIPVQPTEDLRLRVLQWLLQENEVGCLKDTTCLWDVFPDRPSSCMVHIVVSDPEVSKMVENLDGPYFHQRKKLRQDLSRRIGSLRAAYSPSETISSAAKIGELHEGINARIHLTHPGGAPAAIFNPALAALQRDLDRLDQVEVTCHDVQHATEYVGLALKNYDSEADRKSATEESINAAVDRVGDWHTKLDWADSIRPDCCWWHEGFAFTVLTLKNIVGLAGNPLLEAILVYGKIISQSKYKQFREFCNFPIILVGVADIHIDISIAVWVGEIQFTTLLTFNVTAGFLASDNAIRLARVFKALSSCQKALALYYSEVGQKKTRPLSSLFPSPTPVDHSVELPNLTYKQFLTRLGQPASGIVGLEDRTTAMYIAALDGIENGVIVKFTPRYNEKAHRILASAGLAPKLHFCARIISGLYMVVMERVEGKSLWQLQADAEPIPIIILDHVRRAVSLLHEQNIVFGDLREPNILYNASESCVDIVDFDWSGVHNVDRYPATLNPTHKWPEDIVPYGLMLKAHDLWQLERLEGLCKPDA</sequence>
<dbReference type="OrthoDB" id="3250441at2759"/>
<evidence type="ECO:0000259" key="1">
    <source>
        <dbReference type="PROSITE" id="PS50011"/>
    </source>
</evidence>
<dbReference type="SUPFAM" id="SSF56112">
    <property type="entry name" value="Protein kinase-like (PK-like)"/>
    <property type="match status" value="1"/>
</dbReference>
<gene>
    <name evidence="2" type="ORF">GALMADRAFT_254023</name>
</gene>
<name>A0A067SNM2_GALM3</name>
<dbReference type="PROSITE" id="PS50011">
    <property type="entry name" value="PROTEIN_KINASE_DOM"/>
    <property type="match status" value="1"/>
</dbReference>
<keyword evidence="3" id="KW-1185">Reference proteome</keyword>
<evidence type="ECO:0000313" key="2">
    <source>
        <dbReference type="EMBL" id="KDR71642.1"/>
    </source>
</evidence>
<dbReference type="STRING" id="685588.A0A067SNM2"/>
<dbReference type="Proteomes" id="UP000027222">
    <property type="component" value="Unassembled WGS sequence"/>
</dbReference>
<dbReference type="AlphaFoldDB" id="A0A067SNM2"/>
<dbReference type="GO" id="GO:0005524">
    <property type="term" value="F:ATP binding"/>
    <property type="evidence" value="ECO:0007669"/>
    <property type="project" value="InterPro"/>
</dbReference>
<reference evidence="3" key="1">
    <citation type="journal article" date="2014" name="Proc. Natl. Acad. Sci. U.S.A.">
        <title>Extensive sampling of basidiomycete genomes demonstrates inadequacy of the white-rot/brown-rot paradigm for wood decay fungi.</title>
        <authorList>
            <person name="Riley R."/>
            <person name="Salamov A.A."/>
            <person name="Brown D.W."/>
            <person name="Nagy L.G."/>
            <person name="Floudas D."/>
            <person name="Held B.W."/>
            <person name="Levasseur A."/>
            <person name="Lombard V."/>
            <person name="Morin E."/>
            <person name="Otillar R."/>
            <person name="Lindquist E.A."/>
            <person name="Sun H."/>
            <person name="LaButti K.M."/>
            <person name="Schmutz J."/>
            <person name="Jabbour D."/>
            <person name="Luo H."/>
            <person name="Baker S.E."/>
            <person name="Pisabarro A.G."/>
            <person name="Walton J.D."/>
            <person name="Blanchette R.A."/>
            <person name="Henrissat B."/>
            <person name="Martin F."/>
            <person name="Cullen D."/>
            <person name="Hibbett D.S."/>
            <person name="Grigoriev I.V."/>
        </authorList>
    </citation>
    <scope>NUCLEOTIDE SEQUENCE [LARGE SCALE GENOMIC DNA]</scope>
    <source>
        <strain evidence="3">CBS 339.88</strain>
    </source>
</reference>